<feature type="transmembrane region" description="Helical" evidence="1">
    <location>
        <begin position="23"/>
        <end position="45"/>
    </location>
</feature>
<dbReference type="GO" id="GO:0022832">
    <property type="term" value="F:voltage-gated channel activity"/>
    <property type="evidence" value="ECO:0007669"/>
    <property type="project" value="InterPro"/>
</dbReference>
<proteinExistence type="predicted"/>
<keyword evidence="1" id="KW-0472">Membrane</keyword>
<dbReference type="GO" id="GO:0097682">
    <property type="term" value="F:intracellularly phosphatidylinositol-3,5-bisphosphate-gated monatomic cation channel activity"/>
    <property type="evidence" value="ECO:0007669"/>
    <property type="project" value="TreeGrafter"/>
</dbReference>
<keyword evidence="3" id="KW-1185">Reference proteome</keyword>
<dbReference type="Gene3D" id="1.10.287.70">
    <property type="match status" value="1"/>
</dbReference>
<protein>
    <submittedName>
        <fullName evidence="2">Uncharacterized protein</fullName>
    </submittedName>
</protein>
<sequence>MVVNNWHVFLHVYAEHVSKWSQLYFVVWWLLSVVIGVNLFTALILENFIMRWDRMQQSHQSAVDRQNLLESYRAENISLHQMFR</sequence>
<evidence type="ECO:0000313" key="2">
    <source>
        <dbReference type="EMBL" id="KAK2192094.1"/>
    </source>
</evidence>
<evidence type="ECO:0000313" key="3">
    <source>
        <dbReference type="Proteomes" id="UP001209878"/>
    </source>
</evidence>
<dbReference type="GO" id="GO:0015280">
    <property type="term" value="F:ligand-gated sodium channel activity"/>
    <property type="evidence" value="ECO:0007669"/>
    <property type="project" value="TreeGrafter"/>
</dbReference>
<dbReference type="EMBL" id="JAODUO010000039">
    <property type="protein sequence ID" value="KAK2192094.1"/>
    <property type="molecule type" value="Genomic_DNA"/>
</dbReference>
<gene>
    <name evidence="2" type="ORF">NP493_39g06000</name>
</gene>
<dbReference type="Proteomes" id="UP001209878">
    <property type="component" value="Unassembled WGS sequence"/>
</dbReference>
<name>A0AAD9PCC3_RIDPI</name>
<dbReference type="GO" id="GO:0005765">
    <property type="term" value="C:lysosomal membrane"/>
    <property type="evidence" value="ECO:0007669"/>
    <property type="project" value="InterPro"/>
</dbReference>
<comment type="caution">
    <text evidence="2">The sequence shown here is derived from an EMBL/GenBank/DDBJ whole genome shotgun (WGS) entry which is preliminary data.</text>
</comment>
<organism evidence="2 3">
    <name type="scientific">Ridgeia piscesae</name>
    <name type="common">Tubeworm</name>
    <dbReference type="NCBI Taxonomy" id="27915"/>
    <lineage>
        <taxon>Eukaryota</taxon>
        <taxon>Metazoa</taxon>
        <taxon>Spiralia</taxon>
        <taxon>Lophotrochozoa</taxon>
        <taxon>Annelida</taxon>
        <taxon>Polychaeta</taxon>
        <taxon>Sedentaria</taxon>
        <taxon>Canalipalpata</taxon>
        <taxon>Sabellida</taxon>
        <taxon>Siboglinidae</taxon>
        <taxon>Ridgeia</taxon>
    </lineage>
</organism>
<keyword evidence="1" id="KW-0812">Transmembrane</keyword>
<keyword evidence="1" id="KW-1133">Transmembrane helix</keyword>
<dbReference type="PANTHER" id="PTHR46768:SF1">
    <property type="entry name" value="TWO PORE CHANNEL PROTEIN 2"/>
    <property type="match status" value="1"/>
</dbReference>
<dbReference type="InterPro" id="IPR028798">
    <property type="entry name" value="TPC2"/>
</dbReference>
<dbReference type="PANTHER" id="PTHR46768">
    <property type="entry name" value="TWO PORE CALCIUM CHANNEL PROTEIN 2"/>
    <property type="match status" value="1"/>
</dbReference>
<dbReference type="GO" id="GO:0075509">
    <property type="term" value="P:endocytosis involved in viral entry into host cell"/>
    <property type="evidence" value="ECO:0007669"/>
    <property type="project" value="TreeGrafter"/>
</dbReference>
<evidence type="ECO:0000256" key="1">
    <source>
        <dbReference type="SAM" id="Phobius"/>
    </source>
</evidence>
<accession>A0AAD9PCC3</accession>
<dbReference type="AlphaFoldDB" id="A0AAD9PCC3"/>
<dbReference type="GO" id="GO:0019722">
    <property type="term" value="P:calcium-mediated signaling"/>
    <property type="evidence" value="ECO:0007669"/>
    <property type="project" value="TreeGrafter"/>
</dbReference>
<reference evidence="2" key="1">
    <citation type="journal article" date="2023" name="Mol. Biol. Evol.">
        <title>Third-Generation Sequencing Reveals the Adaptive Role of the Epigenome in Three Deep-Sea Polychaetes.</title>
        <authorList>
            <person name="Perez M."/>
            <person name="Aroh O."/>
            <person name="Sun Y."/>
            <person name="Lan Y."/>
            <person name="Juniper S.K."/>
            <person name="Young C.R."/>
            <person name="Angers B."/>
            <person name="Qian P.Y."/>
        </authorList>
    </citation>
    <scope>NUCLEOTIDE SEQUENCE</scope>
    <source>
        <strain evidence="2">R07B-5</strain>
    </source>
</reference>